<comment type="caution">
    <text evidence="2">The sequence shown here is derived from an EMBL/GenBank/DDBJ whole genome shotgun (WGS) entry which is preliminary data.</text>
</comment>
<dbReference type="HAMAP" id="MF_01481">
    <property type="entry name" value="PSII_Psb27"/>
    <property type="match status" value="1"/>
</dbReference>
<evidence type="ECO:0000313" key="3">
    <source>
        <dbReference type="Proteomes" id="UP000007264"/>
    </source>
</evidence>
<dbReference type="GO" id="GO:0009523">
    <property type="term" value="C:photosystem II"/>
    <property type="evidence" value="ECO:0007669"/>
    <property type="project" value="InterPro"/>
</dbReference>
<gene>
    <name evidence="2" type="ORF">COCSUDRAFT_52532</name>
</gene>
<dbReference type="STRING" id="574566.I0Z4U7"/>
<dbReference type="InterPro" id="IPR038450">
    <property type="entry name" value="PSII_Psb27_sf"/>
</dbReference>
<evidence type="ECO:0000313" key="2">
    <source>
        <dbReference type="EMBL" id="EIE25666.1"/>
    </source>
</evidence>
<dbReference type="Proteomes" id="UP000007264">
    <property type="component" value="Unassembled WGS sequence"/>
</dbReference>
<organism evidence="2 3">
    <name type="scientific">Coccomyxa subellipsoidea (strain C-169)</name>
    <name type="common">Green microalga</name>
    <dbReference type="NCBI Taxonomy" id="574566"/>
    <lineage>
        <taxon>Eukaryota</taxon>
        <taxon>Viridiplantae</taxon>
        <taxon>Chlorophyta</taxon>
        <taxon>core chlorophytes</taxon>
        <taxon>Trebouxiophyceae</taxon>
        <taxon>Trebouxiophyceae incertae sedis</taxon>
        <taxon>Coccomyxaceae</taxon>
        <taxon>Coccomyxa</taxon>
        <taxon>Coccomyxa subellipsoidea</taxon>
    </lineage>
</organism>
<dbReference type="GO" id="GO:0009543">
    <property type="term" value="C:chloroplast thylakoid lumen"/>
    <property type="evidence" value="ECO:0007669"/>
    <property type="project" value="TreeGrafter"/>
</dbReference>
<accession>I0Z4U7</accession>
<evidence type="ECO:0000256" key="1">
    <source>
        <dbReference type="SAM" id="MobiDB-lite"/>
    </source>
</evidence>
<proteinExistence type="inferred from homology"/>
<dbReference type="GO" id="GO:0010207">
    <property type="term" value="P:photosystem II assembly"/>
    <property type="evidence" value="ECO:0007669"/>
    <property type="project" value="InterPro"/>
</dbReference>
<dbReference type="Gene3D" id="1.20.58.810">
    <property type="entry name" value="Photosystem II Pbs27"/>
    <property type="match status" value="1"/>
</dbReference>
<dbReference type="AlphaFoldDB" id="I0Z4U7"/>
<dbReference type="Pfam" id="PF13326">
    <property type="entry name" value="PSII_Pbs27"/>
    <property type="match status" value="1"/>
</dbReference>
<dbReference type="eggNOG" id="ENOG502RXV8">
    <property type="taxonomic scope" value="Eukaryota"/>
</dbReference>
<feature type="region of interest" description="Disordered" evidence="1">
    <location>
        <begin position="1"/>
        <end position="38"/>
    </location>
</feature>
<feature type="compositionally biased region" description="Basic residues" evidence="1">
    <location>
        <begin position="1"/>
        <end position="12"/>
    </location>
</feature>
<dbReference type="KEGG" id="csl:COCSUDRAFT_52532"/>
<name>I0Z4U7_COCSC</name>
<dbReference type="RefSeq" id="XP_005650210.1">
    <property type="nucleotide sequence ID" value="XM_005650153.1"/>
</dbReference>
<feature type="compositionally biased region" description="Polar residues" evidence="1">
    <location>
        <begin position="15"/>
        <end position="34"/>
    </location>
</feature>
<dbReference type="GO" id="GO:0010206">
    <property type="term" value="P:photosystem II repair"/>
    <property type="evidence" value="ECO:0007669"/>
    <property type="project" value="InterPro"/>
</dbReference>
<dbReference type="OrthoDB" id="543314at2759"/>
<dbReference type="PANTHER" id="PTHR34041:SF3">
    <property type="entry name" value="PHOTOSYSTEM II D1 PRECURSOR PROCESSING PROTEIN PSB27-H2, CHLOROPLASTIC"/>
    <property type="match status" value="1"/>
</dbReference>
<sequence length="214" mass="23729">MLIHRGCHHHPRLSQGRSTPQFEPSTSKPGNSRPFSCRRTKWQRAVCADEGKERPSTSRQPDITDRRSIVLMAAALPLLHPRQLDAQVLQSFSEPARTLPQGYEEFAGKLAAALREAIETDLSDAEERQVRKKADPAKNLVKGWLSEWKDAQGVQGEASYTQLSGTIKELGEFYRKKGQRARLPRSLGNELLAKLAAAENALPLPGSADGKQNI</sequence>
<dbReference type="PANTHER" id="PTHR34041">
    <property type="entry name" value="PHOTOSYSTEM II REPAIR PROTEIN PSB27-H1, CHLOROPLASTIC"/>
    <property type="match status" value="1"/>
</dbReference>
<dbReference type="EMBL" id="AGSI01000003">
    <property type="protein sequence ID" value="EIE25666.1"/>
    <property type="molecule type" value="Genomic_DNA"/>
</dbReference>
<dbReference type="InterPro" id="IPR025585">
    <property type="entry name" value="PSII_Psb27"/>
</dbReference>
<protein>
    <submittedName>
        <fullName evidence="2">Uncharacterized protein</fullName>
    </submittedName>
</protein>
<keyword evidence="3" id="KW-1185">Reference proteome</keyword>
<dbReference type="GeneID" id="17043670"/>
<reference evidence="2 3" key="1">
    <citation type="journal article" date="2012" name="Genome Biol.">
        <title>The genome of the polar eukaryotic microalga coccomyxa subellipsoidea reveals traits of cold adaptation.</title>
        <authorList>
            <person name="Blanc G."/>
            <person name="Agarkova I."/>
            <person name="Grimwood J."/>
            <person name="Kuo A."/>
            <person name="Brueggeman A."/>
            <person name="Dunigan D."/>
            <person name="Gurnon J."/>
            <person name="Ladunga I."/>
            <person name="Lindquist E."/>
            <person name="Lucas S."/>
            <person name="Pangilinan J."/>
            <person name="Proschold T."/>
            <person name="Salamov A."/>
            <person name="Schmutz J."/>
            <person name="Weeks D."/>
            <person name="Yamada T."/>
            <person name="Claverie J.M."/>
            <person name="Grigoriev I."/>
            <person name="Van Etten J."/>
            <person name="Lomsadze A."/>
            <person name="Borodovsky M."/>
        </authorList>
    </citation>
    <scope>NUCLEOTIDE SEQUENCE [LARGE SCALE GENOMIC DNA]</scope>
    <source>
        <strain evidence="2 3">C-169</strain>
    </source>
</reference>